<evidence type="ECO:0000256" key="8">
    <source>
        <dbReference type="ARBA" id="ARBA00022759"/>
    </source>
</evidence>
<keyword evidence="15" id="KW-0233">DNA recombination</keyword>
<evidence type="ECO:0000259" key="19">
    <source>
        <dbReference type="PROSITE" id="PS50994"/>
    </source>
</evidence>
<dbReference type="CDD" id="cd01647">
    <property type="entry name" value="RT_LTR"/>
    <property type="match status" value="1"/>
</dbReference>
<gene>
    <name evidence="20" type="ORF">VITISV_041103</name>
</gene>
<dbReference type="Gene3D" id="3.30.420.10">
    <property type="entry name" value="Ribonuclease H-like superfamily/Ribonuclease H"/>
    <property type="match status" value="1"/>
</dbReference>
<dbReference type="Pfam" id="PF00078">
    <property type="entry name" value="RVT_1"/>
    <property type="match status" value="1"/>
</dbReference>
<dbReference type="InterPro" id="IPR016197">
    <property type="entry name" value="Chromo-like_dom_sf"/>
</dbReference>
<evidence type="ECO:0000256" key="6">
    <source>
        <dbReference type="ARBA" id="ARBA00022723"/>
    </source>
</evidence>
<keyword evidence="4" id="KW-0548">Nucleotidyltransferase</keyword>
<dbReference type="InterPro" id="IPR050951">
    <property type="entry name" value="Retrovirus_Pol_polyprotein"/>
</dbReference>
<dbReference type="PROSITE" id="PS50994">
    <property type="entry name" value="INTEGRASE"/>
    <property type="match status" value="1"/>
</dbReference>
<dbReference type="Pfam" id="PF24626">
    <property type="entry name" value="SH3_Tf2-1"/>
    <property type="match status" value="1"/>
</dbReference>
<feature type="compositionally biased region" description="Basic and acidic residues" evidence="16">
    <location>
        <begin position="53"/>
        <end position="82"/>
    </location>
</feature>
<keyword evidence="2" id="KW-0645">Protease</keyword>
<dbReference type="GO" id="GO:0003964">
    <property type="term" value="F:RNA-directed DNA polymerase activity"/>
    <property type="evidence" value="ECO:0007669"/>
    <property type="project" value="UniProtKB-KW"/>
</dbReference>
<dbReference type="Pfam" id="PF17921">
    <property type="entry name" value="Integrase_H2C2"/>
    <property type="match status" value="1"/>
</dbReference>
<evidence type="ECO:0000259" key="17">
    <source>
        <dbReference type="PROSITE" id="PS50013"/>
    </source>
</evidence>
<accession>A5B3V3</accession>
<feature type="domain" description="Chromo" evidence="17">
    <location>
        <begin position="947"/>
        <end position="985"/>
    </location>
</feature>
<evidence type="ECO:0000256" key="10">
    <source>
        <dbReference type="ARBA" id="ARBA00022842"/>
    </source>
</evidence>
<feature type="compositionally biased region" description="Basic residues" evidence="16">
    <location>
        <begin position="1001"/>
        <end position="1012"/>
    </location>
</feature>
<keyword evidence="6" id="KW-0479">Metal-binding</keyword>
<dbReference type="CDD" id="cd09274">
    <property type="entry name" value="RNase_HI_RT_Ty3"/>
    <property type="match status" value="1"/>
</dbReference>
<keyword evidence="14" id="KW-0238">DNA-binding</keyword>
<dbReference type="Gene3D" id="2.40.70.10">
    <property type="entry name" value="Acid Proteases"/>
    <property type="match status" value="1"/>
</dbReference>
<dbReference type="Pfam" id="PF13975">
    <property type="entry name" value="gag-asp_proteas"/>
    <property type="match status" value="1"/>
</dbReference>
<dbReference type="InterPro" id="IPR036397">
    <property type="entry name" value="RNaseH_sf"/>
</dbReference>
<dbReference type="GO" id="GO:0003887">
    <property type="term" value="F:DNA-directed DNA polymerase activity"/>
    <property type="evidence" value="ECO:0007669"/>
    <property type="project" value="UniProtKB-KW"/>
</dbReference>
<dbReference type="GO" id="GO:0046872">
    <property type="term" value="F:metal ion binding"/>
    <property type="evidence" value="ECO:0007669"/>
    <property type="project" value="UniProtKB-KW"/>
</dbReference>
<evidence type="ECO:0000256" key="9">
    <source>
        <dbReference type="ARBA" id="ARBA00022801"/>
    </source>
</evidence>
<dbReference type="Gene3D" id="3.10.10.10">
    <property type="entry name" value="HIV Type 1 Reverse Transcriptase, subunit A, domain 1"/>
    <property type="match status" value="1"/>
</dbReference>
<dbReference type="InterPro" id="IPR001969">
    <property type="entry name" value="Aspartic_peptidase_AS"/>
</dbReference>
<dbReference type="SUPFAM" id="SSF56672">
    <property type="entry name" value="DNA/RNA polymerases"/>
    <property type="match status" value="1"/>
</dbReference>
<dbReference type="PANTHER" id="PTHR37984:SF5">
    <property type="entry name" value="PROTEIN NYNRIN-LIKE"/>
    <property type="match status" value="1"/>
</dbReference>
<keyword evidence="12" id="KW-0695">RNA-directed DNA polymerase</keyword>
<dbReference type="EMBL" id="AM445723">
    <property type="protein sequence ID" value="CAN78624.1"/>
    <property type="molecule type" value="Genomic_DNA"/>
</dbReference>
<keyword evidence="7" id="KW-0064">Aspartyl protease</keyword>
<evidence type="ECO:0000256" key="11">
    <source>
        <dbReference type="ARBA" id="ARBA00022908"/>
    </source>
</evidence>
<evidence type="ECO:0000256" key="3">
    <source>
        <dbReference type="ARBA" id="ARBA00022679"/>
    </source>
</evidence>
<feature type="compositionally biased region" description="Polar residues" evidence="16">
    <location>
        <begin position="990"/>
        <end position="999"/>
    </location>
</feature>
<dbReference type="InterPro" id="IPR041373">
    <property type="entry name" value="RT_RNaseH"/>
</dbReference>
<dbReference type="GO" id="GO:0015074">
    <property type="term" value="P:DNA integration"/>
    <property type="evidence" value="ECO:0007669"/>
    <property type="project" value="UniProtKB-KW"/>
</dbReference>
<keyword evidence="3" id="KW-0808">Transferase</keyword>
<dbReference type="EC" id="2.7.7.49" evidence="1"/>
<proteinExistence type="predicted"/>
<dbReference type="PANTHER" id="PTHR37984">
    <property type="entry name" value="PROTEIN CBG26694"/>
    <property type="match status" value="1"/>
</dbReference>
<evidence type="ECO:0000256" key="12">
    <source>
        <dbReference type="ARBA" id="ARBA00022918"/>
    </source>
</evidence>
<evidence type="ECO:0000256" key="7">
    <source>
        <dbReference type="ARBA" id="ARBA00022750"/>
    </source>
</evidence>
<dbReference type="CDD" id="cd00024">
    <property type="entry name" value="CD_CSD"/>
    <property type="match status" value="1"/>
</dbReference>
<reference evidence="20" key="1">
    <citation type="journal article" date="2007" name="PLoS ONE">
        <title>The first genome sequence of an elite grapevine cultivar (Pinot noir Vitis vinifera L.): coping with a highly heterozygous genome.</title>
        <authorList>
            <person name="Velasco R."/>
            <person name="Zharkikh A."/>
            <person name="Troggio M."/>
            <person name="Cartwright D.A."/>
            <person name="Cestaro A."/>
            <person name="Pruss D."/>
            <person name="Pindo M."/>
            <person name="FitzGerald L.M."/>
            <person name="Vezzulli S."/>
            <person name="Reid J."/>
            <person name="Malacarne G."/>
            <person name="Iliev D."/>
            <person name="Coppola G."/>
            <person name="Wardell B."/>
            <person name="Micheletti D."/>
            <person name="Macalma T."/>
            <person name="Facci M."/>
            <person name="Mitchell J.T."/>
            <person name="Perazzolli M."/>
            <person name="Eldredge G."/>
            <person name="Gatto P."/>
            <person name="Oyzerski R."/>
            <person name="Moretto M."/>
            <person name="Gutin N."/>
            <person name="Stefanini M."/>
            <person name="Chen Y."/>
            <person name="Segala C."/>
            <person name="Davenport C."/>
            <person name="Dematte L."/>
            <person name="Mraz A."/>
            <person name="Battilana J."/>
            <person name="Stormo K."/>
            <person name="Costa F."/>
            <person name="Tao Q."/>
            <person name="Si-Ammour A."/>
            <person name="Harkins T."/>
            <person name="Lackey A."/>
            <person name="Perbost C."/>
            <person name="Taillon B."/>
            <person name="Stella A."/>
            <person name="Solovyev V."/>
            <person name="Fawcett J.A."/>
            <person name="Sterck L."/>
            <person name="Vandepoele K."/>
            <person name="Grando S.M."/>
            <person name="Toppo S."/>
            <person name="Moser C."/>
            <person name="Lanchbury J."/>
            <person name="Bogden R."/>
            <person name="Skolnick M."/>
            <person name="Sgaramella V."/>
            <person name="Bhatnagar S.K."/>
            <person name="Fontana P."/>
            <person name="Gutin A."/>
            <person name="Van de Peer Y."/>
            <person name="Salamini F."/>
            <person name="Viola R."/>
        </authorList>
    </citation>
    <scope>NUCLEOTIDE SEQUENCE</scope>
</reference>
<dbReference type="Pfam" id="PF17917">
    <property type="entry name" value="RT_RNaseH"/>
    <property type="match status" value="1"/>
</dbReference>
<keyword evidence="13" id="KW-0239">DNA-directed DNA polymerase</keyword>
<feature type="region of interest" description="Disordered" evidence="16">
    <location>
        <begin position="1"/>
        <end position="20"/>
    </location>
</feature>
<dbReference type="InterPro" id="IPR056924">
    <property type="entry name" value="SH3_Tf2-1"/>
</dbReference>
<dbReference type="InterPro" id="IPR000953">
    <property type="entry name" value="Chromo/chromo_shadow_dom"/>
</dbReference>
<evidence type="ECO:0000256" key="4">
    <source>
        <dbReference type="ARBA" id="ARBA00022695"/>
    </source>
</evidence>
<dbReference type="FunFam" id="1.10.340.70:FF:000001">
    <property type="entry name" value="Retrovirus-related Pol polyprotein from transposon gypsy-like Protein"/>
    <property type="match status" value="1"/>
</dbReference>
<dbReference type="SUPFAM" id="SSF53098">
    <property type="entry name" value="Ribonuclease H-like"/>
    <property type="match status" value="1"/>
</dbReference>
<dbReference type="SUPFAM" id="SSF50630">
    <property type="entry name" value="Acid proteases"/>
    <property type="match status" value="1"/>
</dbReference>
<dbReference type="GO" id="GO:0006310">
    <property type="term" value="P:DNA recombination"/>
    <property type="evidence" value="ECO:0007669"/>
    <property type="project" value="UniProtKB-KW"/>
</dbReference>
<evidence type="ECO:0000256" key="15">
    <source>
        <dbReference type="ARBA" id="ARBA00023172"/>
    </source>
</evidence>
<evidence type="ECO:0000313" key="20">
    <source>
        <dbReference type="EMBL" id="CAN78624.1"/>
    </source>
</evidence>
<protein>
    <recommendedName>
        <fullName evidence="1">RNA-directed DNA polymerase</fullName>
        <ecNumber evidence="1">2.7.7.49</ecNumber>
    </recommendedName>
</protein>
<dbReference type="SUPFAM" id="SSF54160">
    <property type="entry name" value="Chromo domain-like"/>
    <property type="match status" value="1"/>
</dbReference>
<evidence type="ECO:0000256" key="5">
    <source>
        <dbReference type="ARBA" id="ARBA00022722"/>
    </source>
</evidence>
<dbReference type="GO" id="GO:0004519">
    <property type="term" value="F:endonuclease activity"/>
    <property type="evidence" value="ECO:0007669"/>
    <property type="project" value="UniProtKB-KW"/>
</dbReference>
<feature type="domain" description="Reverse transcriptase" evidence="18">
    <location>
        <begin position="339"/>
        <end position="520"/>
    </location>
</feature>
<evidence type="ECO:0000256" key="16">
    <source>
        <dbReference type="SAM" id="MobiDB-lite"/>
    </source>
</evidence>
<dbReference type="PROSITE" id="PS50878">
    <property type="entry name" value="RT_POL"/>
    <property type="match status" value="1"/>
</dbReference>
<keyword evidence="9" id="KW-0378">Hydrolase</keyword>
<dbReference type="PROSITE" id="PS50013">
    <property type="entry name" value="CHROMO_2"/>
    <property type="match status" value="1"/>
</dbReference>
<dbReference type="InterPro" id="IPR043128">
    <property type="entry name" value="Rev_trsase/Diguanyl_cyclase"/>
</dbReference>
<keyword evidence="10" id="KW-0460">Magnesium</keyword>
<dbReference type="Gene3D" id="3.30.70.270">
    <property type="match status" value="1"/>
</dbReference>
<keyword evidence="11" id="KW-0229">DNA integration</keyword>
<evidence type="ECO:0000256" key="1">
    <source>
        <dbReference type="ARBA" id="ARBA00012493"/>
    </source>
</evidence>
<dbReference type="CDD" id="cd00303">
    <property type="entry name" value="retropepsin_like"/>
    <property type="match status" value="1"/>
</dbReference>
<dbReference type="InterPro" id="IPR021109">
    <property type="entry name" value="Peptidase_aspartic_dom_sf"/>
</dbReference>
<feature type="domain" description="Integrase catalytic" evidence="19">
    <location>
        <begin position="727"/>
        <end position="898"/>
    </location>
</feature>
<dbReference type="InterPro" id="IPR041588">
    <property type="entry name" value="Integrase_H2C2"/>
</dbReference>
<keyword evidence="5" id="KW-0540">Nuclease</keyword>
<feature type="region of interest" description="Disordered" evidence="16">
    <location>
        <begin position="32"/>
        <end position="82"/>
    </location>
</feature>
<name>A5B3V3_VITVI</name>
<sequence>MDNLQSWAEQELRRRGVHDFATAMAVAESLVDYRRGDSSKPKPPSKGNQAKGGGDKRSQGHTPKERSSKGPSGKDGKGKDKRKEFKARTNCFLCDGPHWAQDCPKRKALNAMIEEKEQEDDAKMGSLQLLNALKAKPMPKMPQSKGLMYVEALVNGKATKALVDTGATHNFVSEDEARRLKLQASKEGGWLKAVNSAAKPSHGVARGKVKAVPLPFLRSMAILEEEKSCMVPTINEGTLKTPMLSAMQVKKGLKREEVTYLATLKEERDEGSGEPMPKEIEGVLDEFEDVMPPELPKRLPPRREEDHKIELEPGAKPPAMGPYRMAPPELEELRRQLKELLEAGFIQPSMAPYGAPVLFQKKHDGSLRMCIDYQALNKVTVKNKYPIPLIADLFDQLGRARYFTKLDLRSGYYQVKIAKGDEPKTTCVTRYGSYEFLVMPFGLTNAPATFCTLMNKIFHPYLDKFVVVYLDDIVIYSNTLKEHEEHLRKVFKILRQNKLYVKKEKCSFAKEEVSFLGHRIRDGKLMMDDSKVKAIQEWDPPTKMPQTSAIGGVLMQERHPIAFESSKLNDAERHYTVQEKEMTAIVHCLRTWRHYLLGSHFIVKIDNVATSYFQTQKKLSPKQARWQDFLAEFDYTLEYKPGRKTKRFWVEDGLLYTKGRRLYVPKWGNIRRNLIKECHDTKWVGHPGQRRTRALLESAYYWPQIRDEVEAYVRTCLVCQQDKPLPIAERPWDSVTMDFIIGLPKSEDSSSIIVVVDRFSKYATFIAAPIDCTAEETARLFLKHVVKYWGLPKFIISDRDPRFIGKFWTELFKLMGSELHFSTSFHPQMDGQTERVNALLELYLRHFVSANQKDWAKLLDIAQFSYNLQRSESLRPVHKGLVRRYEGPFPILGKVGKVSYRVELPPRLKIHHVFHASYLKPYHGDKDDPSRGLSKRAPTAVVTSYDKEVEHVLTDPVIRRRWVPLATEYLVKWKGLPESEASWEPVEYGSSKNRSSGSGQKARRGRLRHRWGRVSQADPNEPPHGLI</sequence>
<dbReference type="InterPro" id="IPR012337">
    <property type="entry name" value="RNaseH-like_sf"/>
</dbReference>
<evidence type="ECO:0000256" key="14">
    <source>
        <dbReference type="ARBA" id="ARBA00023125"/>
    </source>
</evidence>
<feature type="region of interest" description="Disordered" evidence="16">
    <location>
        <begin position="982"/>
        <end position="1027"/>
    </location>
</feature>
<dbReference type="PROSITE" id="PS00141">
    <property type="entry name" value="ASP_PROTEASE"/>
    <property type="match status" value="1"/>
</dbReference>
<dbReference type="InterPro" id="IPR043502">
    <property type="entry name" value="DNA/RNA_pol_sf"/>
</dbReference>
<dbReference type="GO" id="GO:0003677">
    <property type="term" value="F:DNA binding"/>
    <property type="evidence" value="ECO:0007669"/>
    <property type="project" value="UniProtKB-KW"/>
</dbReference>
<evidence type="ECO:0000256" key="2">
    <source>
        <dbReference type="ARBA" id="ARBA00022670"/>
    </source>
</evidence>
<keyword evidence="8" id="KW-0255">Endonuclease</keyword>
<dbReference type="InterPro" id="IPR001584">
    <property type="entry name" value="Integrase_cat-core"/>
</dbReference>
<organism evidence="20">
    <name type="scientific">Vitis vinifera</name>
    <name type="common">Grape</name>
    <dbReference type="NCBI Taxonomy" id="29760"/>
    <lineage>
        <taxon>Eukaryota</taxon>
        <taxon>Viridiplantae</taxon>
        <taxon>Streptophyta</taxon>
        <taxon>Embryophyta</taxon>
        <taxon>Tracheophyta</taxon>
        <taxon>Spermatophyta</taxon>
        <taxon>Magnoliopsida</taxon>
        <taxon>eudicotyledons</taxon>
        <taxon>Gunneridae</taxon>
        <taxon>Pentapetalae</taxon>
        <taxon>rosids</taxon>
        <taxon>Vitales</taxon>
        <taxon>Vitaceae</taxon>
        <taxon>Viteae</taxon>
        <taxon>Vitis</taxon>
    </lineage>
</organism>
<dbReference type="GO" id="GO:0006508">
    <property type="term" value="P:proteolysis"/>
    <property type="evidence" value="ECO:0007669"/>
    <property type="project" value="UniProtKB-KW"/>
</dbReference>
<dbReference type="Gene3D" id="2.40.50.40">
    <property type="match status" value="1"/>
</dbReference>
<dbReference type="Pfam" id="PF00385">
    <property type="entry name" value="Chromo"/>
    <property type="match status" value="1"/>
</dbReference>
<dbReference type="InterPro" id="IPR000477">
    <property type="entry name" value="RT_dom"/>
</dbReference>
<dbReference type="Gene3D" id="1.10.340.70">
    <property type="match status" value="1"/>
</dbReference>
<dbReference type="InterPro" id="IPR023780">
    <property type="entry name" value="Chromo_domain"/>
</dbReference>
<evidence type="ECO:0000259" key="18">
    <source>
        <dbReference type="PROSITE" id="PS50878"/>
    </source>
</evidence>
<dbReference type="AlphaFoldDB" id="A5B3V3"/>
<evidence type="ECO:0000256" key="13">
    <source>
        <dbReference type="ARBA" id="ARBA00022932"/>
    </source>
</evidence>
<dbReference type="GO" id="GO:0004190">
    <property type="term" value="F:aspartic-type endopeptidase activity"/>
    <property type="evidence" value="ECO:0007669"/>
    <property type="project" value="UniProtKB-KW"/>
</dbReference>